<dbReference type="PRINTS" id="PR00926">
    <property type="entry name" value="MITOCARRIER"/>
</dbReference>
<evidence type="ECO:0000256" key="3">
    <source>
        <dbReference type="ARBA" id="ARBA00022448"/>
    </source>
</evidence>
<keyword evidence="5" id="KW-0677">Repeat</keyword>
<evidence type="ECO:0000256" key="5">
    <source>
        <dbReference type="ARBA" id="ARBA00022737"/>
    </source>
</evidence>
<gene>
    <name evidence="10" type="ORF">MCOR_36889</name>
</gene>
<keyword evidence="6 7" id="KW-0472">Membrane</keyword>
<feature type="transmembrane region" description="Helical" evidence="9">
    <location>
        <begin position="163"/>
        <end position="185"/>
    </location>
</feature>
<evidence type="ECO:0000256" key="4">
    <source>
        <dbReference type="ARBA" id="ARBA00022692"/>
    </source>
</evidence>
<dbReference type="InterPro" id="IPR002067">
    <property type="entry name" value="MCP"/>
</dbReference>
<keyword evidence="9" id="KW-1133">Transmembrane helix</keyword>
<dbReference type="PROSITE" id="PS50920">
    <property type="entry name" value="SOLCAR"/>
    <property type="match status" value="3"/>
</dbReference>
<proteinExistence type="inferred from homology"/>
<feature type="repeat" description="Solcar" evidence="7">
    <location>
        <begin position="9"/>
        <end position="94"/>
    </location>
</feature>
<evidence type="ECO:0000256" key="7">
    <source>
        <dbReference type="PROSITE-ProRule" id="PRU00282"/>
    </source>
</evidence>
<dbReference type="PANTHER" id="PTHR24089">
    <property type="entry name" value="SOLUTE CARRIER FAMILY 25"/>
    <property type="match status" value="1"/>
</dbReference>
<keyword evidence="11" id="KW-1185">Reference proteome</keyword>
<evidence type="ECO:0000256" key="2">
    <source>
        <dbReference type="ARBA" id="ARBA00006375"/>
    </source>
</evidence>
<evidence type="ECO:0000256" key="6">
    <source>
        <dbReference type="ARBA" id="ARBA00023136"/>
    </source>
</evidence>
<accession>A0A6J8D771</accession>
<name>A0A6J8D771_MYTCO</name>
<dbReference type="SUPFAM" id="SSF103506">
    <property type="entry name" value="Mitochondrial carrier"/>
    <property type="match status" value="1"/>
</dbReference>
<dbReference type="Gene3D" id="1.50.40.10">
    <property type="entry name" value="Mitochondrial carrier domain"/>
    <property type="match status" value="1"/>
</dbReference>
<dbReference type="EMBL" id="CACVKT020006657">
    <property type="protein sequence ID" value="CAC5402970.1"/>
    <property type="molecule type" value="Genomic_DNA"/>
</dbReference>
<evidence type="ECO:0000256" key="9">
    <source>
        <dbReference type="SAM" id="Phobius"/>
    </source>
</evidence>
<reference evidence="10 11" key="1">
    <citation type="submission" date="2020-06" db="EMBL/GenBank/DDBJ databases">
        <authorList>
            <person name="Li R."/>
            <person name="Bekaert M."/>
        </authorList>
    </citation>
    <scope>NUCLEOTIDE SEQUENCE [LARGE SCALE GENOMIC DNA]</scope>
    <source>
        <strain evidence="11">wild</strain>
    </source>
</reference>
<dbReference type="GO" id="GO:0016020">
    <property type="term" value="C:membrane"/>
    <property type="evidence" value="ECO:0007669"/>
    <property type="project" value="UniProtKB-SubCell"/>
</dbReference>
<feature type="repeat" description="Solcar" evidence="7">
    <location>
        <begin position="199"/>
        <end position="293"/>
    </location>
</feature>
<evidence type="ECO:0000313" key="10">
    <source>
        <dbReference type="EMBL" id="CAC5402970.1"/>
    </source>
</evidence>
<keyword evidence="3 8" id="KW-0813">Transport</keyword>
<protein>
    <submittedName>
        <fullName evidence="10">SLC25A43</fullName>
    </submittedName>
</protein>
<evidence type="ECO:0000256" key="8">
    <source>
        <dbReference type="RuleBase" id="RU000488"/>
    </source>
</evidence>
<keyword evidence="4 7" id="KW-0812">Transmembrane</keyword>
<evidence type="ECO:0000256" key="1">
    <source>
        <dbReference type="ARBA" id="ARBA00004141"/>
    </source>
</evidence>
<organism evidence="10 11">
    <name type="scientific">Mytilus coruscus</name>
    <name type="common">Sea mussel</name>
    <dbReference type="NCBI Taxonomy" id="42192"/>
    <lineage>
        <taxon>Eukaryota</taxon>
        <taxon>Metazoa</taxon>
        <taxon>Spiralia</taxon>
        <taxon>Lophotrochozoa</taxon>
        <taxon>Mollusca</taxon>
        <taxon>Bivalvia</taxon>
        <taxon>Autobranchia</taxon>
        <taxon>Pteriomorphia</taxon>
        <taxon>Mytilida</taxon>
        <taxon>Mytiloidea</taxon>
        <taxon>Mytilidae</taxon>
        <taxon>Mytilinae</taxon>
        <taxon>Mytilus</taxon>
    </lineage>
</organism>
<comment type="similarity">
    <text evidence="2 8">Belongs to the mitochondrial carrier (TC 2.A.29) family.</text>
</comment>
<dbReference type="Proteomes" id="UP000507470">
    <property type="component" value="Unassembled WGS sequence"/>
</dbReference>
<feature type="transmembrane region" description="Helical" evidence="9">
    <location>
        <begin position="205"/>
        <end position="225"/>
    </location>
</feature>
<dbReference type="InterPro" id="IPR018108">
    <property type="entry name" value="MCP_transmembrane"/>
</dbReference>
<feature type="repeat" description="Solcar" evidence="7">
    <location>
        <begin position="102"/>
        <end position="191"/>
    </location>
</feature>
<evidence type="ECO:0000313" key="11">
    <source>
        <dbReference type="Proteomes" id="UP000507470"/>
    </source>
</evidence>
<dbReference type="AlphaFoldDB" id="A0A6J8D771"/>
<dbReference type="InterPro" id="IPR023395">
    <property type="entry name" value="MCP_dom_sf"/>
</dbReference>
<dbReference type="OrthoDB" id="270584at2759"/>
<comment type="subcellular location">
    <subcellularLocation>
        <location evidence="1">Membrane</location>
        <topology evidence="1">Multi-pass membrane protein</topology>
    </subcellularLocation>
</comment>
<sequence length="337" mass="37915">MTTASDHRLTFTQLLSSTALSACISRTLTAPLDVLKITKQVGTVESKSSLQNLCKHLRKHDGVRGCWKGNMIGCIKVLPHSWIHYLIYQQLKWEFSDELGRLSIGKRLATGISAGIVSTVVVYPLDVVKTRTIIQPYDKRLSAYKGVTDTFQKILLNEGKGTFYKGLLTTLIGSVPYAITTFLMYEVLDQLWIQPRYNHSTVEVMIHGCLASAAAMMVSFPFDVVRRKMQAQSPVLVNNGGVDVTFKGPKDCFRAIAQFQGIKGFWQGLTPALIRVFPYHALMFLSFDLCKKICLYQNGYSQSMIDHAMDQNIDLDELQEILDYDIELPQDQISNES</sequence>
<dbReference type="Pfam" id="PF00153">
    <property type="entry name" value="Mito_carr"/>
    <property type="match status" value="3"/>
</dbReference>
<dbReference type="GO" id="GO:0055085">
    <property type="term" value="P:transmembrane transport"/>
    <property type="evidence" value="ECO:0007669"/>
    <property type="project" value="InterPro"/>
</dbReference>